<organism evidence="2">
    <name type="scientific">bioreactor metagenome</name>
    <dbReference type="NCBI Taxonomy" id="1076179"/>
    <lineage>
        <taxon>unclassified sequences</taxon>
        <taxon>metagenomes</taxon>
        <taxon>ecological metagenomes</taxon>
    </lineage>
</organism>
<reference evidence="2" key="1">
    <citation type="submission" date="2019-08" db="EMBL/GenBank/DDBJ databases">
        <authorList>
            <person name="Kucharzyk K."/>
            <person name="Murdoch R.W."/>
            <person name="Higgins S."/>
            <person name="Loffler F."/>
        </authorList>
    </citation>
    <scope>NUCLEOTIDE SEQUENCE</scope>
</reference>
<dbReference type="AlphaFoldDB" id="A0A645C081"/>
<dbReference type="EMBL" id="VSSQ01023847">
    <property type="protein sequence ID" value="MPM71012.1"/>
    <property type="molecule type" value="Genomic_DNA"/>
</dbReference>
<gene>
    <name evidence="2" type="ORF">SDC9_117975</name>
</gene>
<keyword evidence="1" id="KW-0472">Membrane</keyword>
<evidence type="ECO:0000313" key="2">
    <source>
        <dbReference type="EMBL" id="MPM71012.1"/>
    </source>
</evidence>
<name>A0A645C081_9ZZZZ</name>
<feature type="transmembrane region" description="Helical" evidence="1">
    <location>
        <begin position="202"/>
        <end position="225"/>
    </location>
</feature>
<evidence type="ECO:0000256" key="1">
    <source>
        <dbReference type="SAM" id="Phobius"/>
    </source>
</evidence>
<feature type="transmembrane region" description="Helical" evidence="1">
    <location>
        <begin position="246"/>
        <end position="268"/>
    </location>
</feature>
<evidence type="ECO:0008006" key="3">
    <source>
        <dbReference type="Google" id="ProtNLM"/>
    </source>
</evidence>
<accession>A0A645C081</accession>
<feature type="transmembrane region" description="Helical" evidence="1">
    <location>
        <begin position="174"/>
        <end position="196"/>
    </location>
</feature>
<keyword evidence="1" id="KW-0812">Transmembrane</keyword>
<feature type="transmembrane region" description="Helical" evidence="1">
    <location>
        <begin position="146"/>
        <end position="162"/>
    </location>
</feature>
<proteinExistence type="predicted"/>
<comment type="caution">
    <text evidence="2">The sequence shown here is derived from an EMBL/GenBank/DDBJ whole genome shotgun (WGS) entry which is preliminary data.</text>
</comment>
<keyword evidence="1" id="KW-1133">Transmembrane helix</keyword>
<feature type="transmembrane region" description="Helical" evidence="1">
    <location>
        <begin position="20"/>
        <end position="41"/>
    </location>
</feature>
<feature type="transmembrane region" description="Helical" evidence="1">
    <location>
        <begin position="93"/>
        <end position="109"/>
    </location>
</feature>
<sequence length="401" mass="45636">MPFVVIAPHLLTGKRWLKHLNVSNFTAFIIAAGLYFLPFYLASVIPLEAPFRAQGNELSGLELVWKENIVRVFNAFDHKDPFYSYLYNLPRTLLPWAPAIILAIAGMVRNWKRLPAEVRELMIGTLAMFVLFCCSTSRRWYYILPVMPFCAILASAALCRGFSVEKWDRPMWYLMRILVIIAASLGIASLVGIPLWHNFFDFSLPPLMLISLPVAGALVLGVILADNLPESPVERWTGMPRRLGATVLGWAILVVCMFACVLPSTTLYRTEKQLYTALQKAELDIPPERMFVWRDDAPPKMLFYLDLRRPVPASLPGKYEQNRDDLRDFAARNAGSQVMILSYDRKSDLKPLAAAVAELGLPLDTNAPDFSERNYDVVPNKSRRRFVWIVRLPQTTEENKK</sequence>
<protein>
    <recommendedName>
        <fullName evidence="3">Lipid IV(A) 4-amino-4-deoxy-L-arabinosyltransferase</fullName>
    </recommendedName>
</protein>